<dbReference type="GO" id="GO:0097542">
    <property type="term" value="C:ciliary tip"/>
    <property type="evidence" value="ECO:0007669"/>
    <property type="project" value="TreeGrafter"/>
</dbReference>
<proteinExistence type="predicted"/>
<keyword evidence="1" id="KW-0175">Coiled coil</keyword>
<dbReference type="AlphaFoldDB" id="A0A653DET2"/>
<feature type="coiled-coil region" evidence="1">
    <location>
        <begin position="188"/>
        <end position="236"/>
    </location>
</feature>
<dbReference type="GO" id="GO:0036064">
    <property type="term" value="C:ciliary basal body"/>
    <property type="evidence" value="ECO:0007669"/>
    <property type="project" value="TreeGrafter"/>
</dbReference>
<feature type="compositionally biased region" description="Pro residues" evidence="2">
    <location>
        <begin position="296"/>
        <end position="307"/>
    </location>
</feature>
<evidence type="ECO:0000256" key="2">
    <source>
        <dbReference type="SAM" id="MobiDB-lite"/>
    </source>
</evidence>
<dbReference type="EMBL" id="CAACVG010011730">
    <property type="protein sequence ID" value="VEN58715.1"/>
    <property type="molecule type" value="Genomic_DNA"/>
</dbReference>
<sequence>MDPKSRPLQSAPEQLADINKKILEVKKKIQLSEGQRKALFEDTEAETKSNTEQISKLKKEISDLVVILHENKSLEAKYRIRNKALEIKIRPLSEKRCEEVEEMMDLQVIDRTKQTDLLRYKARLRRKYLADLAVRYQKLLQREDLKELKRKVEQPVKKITGDLCNNIHAMEVQIREAVHVRNRYCDIRSSLKQDADTFESRVKSVEEELEMQKHDIEKLQKVLLEATRSRDQCRQALSREERAANAAAARRESEAAQGRRLVGERRAELERLERRIFQGGRLPPRPQPEGAEEGEPPPPPPGTPPPPHPHHPVREAAERFEVLKRATGGTTTEEVLERFKSQKDTKQRMMVLRKKSEDEKQKLTKKLEYLRNKFESYKYAEVKEAEKKTGEMDKIQQRIKAANDEAQKYRDDQARQEEALRSLAEGLRGLYLCLNPLGMPDTRAIATLQKIKNELKIVMKKLEPERPHLEIKPEDLMLNIEEQEEKWLPGAYCSLIRATPVSQPGTSPAPPAPVSDDEEEVPSRGYLKRQAQLVIDAKLRRKNVGLQLPKR</sequence>
<dbReference type="GO" id="GO:0036158">
    <property type="term" value="P:outer dynein arm assembly"/>
    <property type="evidence" value="ECO:0007669"/>
    <property type="project" value="InterPro"/>
</dbReference>
<reference evidence="3 4" key="1">
    <citation type="submission" date="2019-01" db="EMBL/GenBank/DDBJ databases">
        <authorList>
            <person name="Sayadi A."/>
        </authorList>
    </citation>
    <scope>NUCLEOTIDE SEQUENCE [LARGE SCALE GENOMIC DNA]</scope>
</reference>
<dbReference type="PANTHER" id="PTHR46518:SF1">
    <property type="entry name" value="OUTER DYNEIN ARM-DOCKING COMPLEX SUBUNIT 3"/>
    <property type="match status" value="1"/>
</dbReference>
<evidence type="ECO:0000313" key="3">
    <source>
        <dbReference type="EMBL" id="VEN58715.1"/>
    </source>
</evidence>
<feature type="coiled-coil region" evidence="1">
    <location>
        <begin position="353"/>
        <end position="419"/>
    </location>
</feature>
<keyword evidence="4" id="KW-1185">Reference proteome</keyword>
<evidence type="ECO:0008006" key="5">
    <source>
        <dbReference type="Google" id="ProtNLM"/>
    </source>
</evidence>
<name>A0A653DET2_CALMS</name>
<dbReference type="InterPro" id="IPR033192">
    <property type="entry name" value="ODAD3"/>
</dbReference>
<evidence type="ECO:0000256" key="1">
    <source>
        <dbReference type="SAM" id="Coils"/>
    </source>
</evidence>
<dbReference type="GO" id="GO:0035253">
    <property type="term" value="C:ciliary rootlet"/>
    <property type="evidence" value="ECO:0007669"/>
    <property type="project" value="TreeGrafter"/>
</dbReference>
<dbReference type="GO" id="GO:0003341">
    <property type="term" value="P:cilium movement"/>
    <property type="evidence" value="ECO:0007669"/>
    <property type="project" value="InterPro"/>
</dbReference>
<protein>
    <recommendedName>
        <fullName evidence="5">Coiled-coil domain-containing protein 151</fullName>
    </recommendedName>
</protein>
<evidence type="ECO:0000313" key="4">
    <source>
        <dbReference type="Proteomes" id="UP000410492"/>
    </source>
</evidence>
<dbReference type="OrthoDB" id="10255247at2759"/>
<feature type="region of interest" description="Disordered" evidence="2">
    <location>
        <begin position="499"/>
        <end position="525"/>
    </location>
</feature>
<gene>
    <name evidence="3" type="ORF">CALMAC_LOCUS17002</name>
</gene>
<organism evidence="3 4">
    <name type="scientific">Callosobruchus maculatus</name>
    <name type="common">Southern cowpea weevil</name>
    <name type="synonym">Pulse bruchid</name>
    <dbReference type="NCBI Taxonomy" id="64391"/>
    <lineage>
        <taxon>Eukaryota</taxon>
        <taxon>Metazoa</taxon>
        <taxon>Ecdysozoa</taxon>
        <taxon>Arthropoda</taxon>
        <taxon>Hexapoda</taxon>
        <taxon>Insecta</taxon>
        <taxon>Pterygota</taxon>
        <taxon>Neoptera</taxon>
        <taxon>Endopterygota</taxon>
        <taxon>Coleoptera</taxon>
        <taxon>Polyphaga</taxon>
        <taxon>Cucujiformia</taxon>
        <taxon>Chrysomeloidea</taxon>
        <taxon>Chrysomelidae</taxon>
        <taxon>Bruchinae</taxon>
        <taxon>Bruchini</taxon>
        <taxon>Callosobruchus</taxon>
    </lineage>
</organism>
<dbReference type="Proteomes" id="UP000410492">
    <property type="component" value="Unassembled WGS sequence"/>
</dbReference>
<feature type="region of interest" description="Disordered" evidence="2">
    <location>
        <begin position="272"/>
        <end position="312"/>
    </location>
</feature>
<accession>A0A653DET2</accession>
<dbReference type="PANTHER" id="PTHR46518">
    <property type="entry name" value="COILED-COIL DOMAIN-CONTAINING PROTEIN 151"/>
    <property type="match status" value="1"/>
</dbReference>